<protein>
    <recommendedName>
        <fullName evidence="6">Small ribosomal subunit protein mS23</fullName>
    </recommendedName>
    <alternativeName>
        <fullName evidence="7">37S ribosomal protein S25, mitochondrial</fullName>
    </alternativeName>
</protein>
<evidence type="ECO:0000256" key="1">
    <source>
        <dbReference type="ARBA" id="ARBA00004173"/>
    </source>
</evidence>
<evidence type="ECO:0000313" key="10">
    <source>
        <dbReference type="Proteomes" id="UP000070444"/>
    </source>
</evidence>
<keyword evidence="10" id="KW-1185">Reference proteome</keyword>
<dbReference type="OMA" id="ENWKIWA"/>
<dbReference type="OrthoDB" id="5542239at2759"/>
<name>A0A137P8H7_CONC2</name>
<keyword evidence="5" id="KW-0687">Ribonucleoprotein</keyword>
<evidence type="ECO:0000256" key="5">
    <source>
        <dbReference type="ARBA" id="ARBA00023274"/>
    </source>
</evidence>
<accession>A0A137P8H7</accession>
<evidence type="ECO:0000256" key="3">
    <source>
        <dbReference type="ARBA" id="ARBA00022980"/>
    </source>
</evidence>
<gene>
    <name evidence="9" type="ORF">CONCODRAFT_84801</name>
</gene>
<dbReference type="InterPro" id="IPR016939">
    <property type="entry name" value="Ribosomal_mS23_fun"/>
</dbReference>
<evidence type="ECO:0000256" key="6">
    <source>
        <dbReference type="ARBA" id="ARBA00035137"/>
    </source>
</evidence>
<evidence type="ECO:0000256" key="8">
    <source>
        <dbReference type="SAM" id="MobiDB-lite"/>
    </source>
</evidence>
<keyword evidence="3" id="KW-0689">Ribosomal protein</keyword>
<dbReference type="PANTHER" id="PTHR37799">
    <property type="entry name" value="37S RIBOSOMAL PROTEIN S25, MITOCHONDRIAL"/>
    <property type="match status" value="1"/>
</dbReference>
<dbReference type="GO" id="GO:0005763">
    <property type="term" value="C:mitochondrial small ribosomal subunit"/>
    <property type="evidence" value="ECO:0007669"/>
    <property type="project" value="InterPro"/>
</dbReference>
<evidence type="ECO:0000256" key="7">
    <source>
        <dbReference type="ARBA" id="ARBA00035421"/>
    </source>
</evidence>
<feature type="region of interest" description="Disordered" evidence="8">
    <location>
        <begin position="223"/>
        <end position="246"/>
    </location>
</feature>
<dbReference type="Pfam" id="PF13741">
    <property type="entry name" value="MRP-S25"/>
    <property type="match status" value="1"/>
</dbReference>
<comment type="subcellular location">
    <subcellularLocation>
        <location evidence="1">Mitochondrion</location>
    </subcellularLocation>
</comment>
<comment type="similarity">
    <text evidence="2">Belongs to the mitochondrion-specific ribosomal protein mS23 family.</text>
</comment>
<dbReference type="AlphaFoldDB" id="A0A137P8H7"/>
<organism evidence="9 10">
    <name type="scientific">Conidiobolus coronatus (strain ATCC 28846 / CBS 209.66 / NRRL 28638)</name>
    <name type="common">Delacroixia coronata</name>
    <dbReference type="NCBI Taxonomy" id="796925"/>
    <lineage>
        <taxon>Eukaryota</taxon>
        <taxon>Fungi</taxon>
        <taxon>Fungi incertae sedis</taxon>
        <taxon>Zoopagomycota</taxon>
        <taxon>Entomophthoromycotina</taxon>
        <taxon>Entomophthoromycetes</taxon>
        <taxon>Entomophthorales</taxon>
        <taxon>Ancylistaceae</taxon>
        <taxon>Conidiobolus</taxon>
    </lineage>
</organism>
<dbReference type="Proteomes" id="UP000070444">
    <property type="component" value="Unassembled WGS sequence"/>
</dbReference>
<reference evidence="9 10" key="1">
    <citation type="journal article" date="2015" name="Genome Biol. Evol.">
        <title>Phylogenomic analyses indicate that early fungi evolved digesting cell walls of algal ancestors of land plants.</title>
        <authorList>
            <person name="Chang Y."/>
            <person name="Wang S."/>
            <person name="Sekimoto S."/>
            <person name="Aerts A.L."/>
            <person name="Choi C."/>
            <person name="Clum A."/>
            <person name="LaButti K.M."/>
            <person name="Lindquist E.A."/>
            <person name="Yee Ngan C."/>
            <person name="Ohm R.A."/>
            <person name="Salamov A.A."/>
            <person name="Grigoriev I.V."/>
            <person name="Spatafora J.W."/>
            <person name="Berbee M.L."/>
        </authorList>
    </citation>
    <scope>NUCLEOTIDE SEQUENCE [LARGE SCALE GENOMIC DNA]</scope>
    <source>
        <strain evidence="9 10">NRRL 28638</strain>
    </source>
</reference>
<evidence type="ECO:0000256" key="4">
    <source>
        <dbReference type="ARBA" id="ARBA00023128"/>
    </source>
</evidence>
<feature type="compositionally biased region" description="Basic and acidic residues" evidence="8">
    <location>
        <begin position="223"/>
        <end position="238"/>
    </location>
</feature>
<evidence type="ECO:0000313" key="9">
    <source>
        <dbReference type="EMBL" id="KXN71254.1"/>
    </source>
</evidence>
<keyword evidence="4" id="KW-0496">Mitochondrion</keyword>
<dbReference type="EMBL" id="KQ964479">
    <property type="protein sequence ID" value="KXN71254.1"/>
    <property type="molecule type" value="Genomic_DNA"/>
</dbReference>
<sequence length="246" mass="28125">MTFKNQPKQVIKTTRKLFESRILPRIPAWFSAAEKYPNNTSYYRGPSSILPDPKDASITTTRQTILSSTTTSVNVKGKGSSRKTKFVPPVPPKLVYPEDALRQRFFKDHPFELHRPISLVERKTIDDGWQAMISGDASRRVTVQDVIKYQLHLMSQGKTEDEAYAQATKILVHHRVYDEVQTERAKEQALYFGAKLEPSVTEKRNQLEEEILKKSKVIVKQKDEIRKAGEAPSEKSFKESASTESE</sequence>
<dbReference type="GO" id="GO:0003735">
    <property type="term" value="F:structural constituent of ribosome"/>
    <property type="evidence" value="ECO:0007669"/>
    <property type="project" value="InterPro"/>
</dbReference>
<proteinExistence type="inferred from homology"/>
<evidence type="ECO:0000256" key="2">
    <source>
        <dbReference type="ARBA" id="ARBA00009864"/>
    </source>
</evidence>
<dbReference type="PANTHER" id="PTHR37799:SF1">
    <property type="entry name" value="SMALL RIBOSOMAL SUBUNIT PROTEIN MS23"/>
    <property type="match status" value="1"/>
</dbReference>
<dbReference type="STRING" id="796925.A0A137P8H7"/>